<evidence type="ECO:0000259" key="1">
    <source>
        <dbReference type="Pfam" id="PF07059"/>
    </source>
</evidence>
<dbReference type="InterPro" id="IPR009769">
    <property type="entry name" value="EDR2_C"/>
</dbReference>
<dbReference type="EMBL" id="JAQMWT010000424">
    <property type="protein sequence ID" value="KAJ8601530.1"/>
    <property type="molecule type" value="Genomic_DNA"/>
</dbReference>
<gene>
    <name evidence="2" type="ORF">CTAYLR_008007</name>
</gene>
<comment type="caution">
    <text evidence="2">The sequence shown here is derived from an EMBL/GenBank/DDBJ whole genome shotgun (WGS) entry which is preliminary data.</text>
</comment>
<protein>
    <recommendedName>
        <fullName evidence="1">Protein ENHANCED DISEASE RESISTANCE 2 C-terminal domain-containing protein</fullName>
    </recommendedName>
</protein>
<dbReference type="AlphaFoldDB" id="A0AAD7XMN6"/>
<dbReference type="Pfam" id="PF07059">
    <property type="entry name" value="EDR2_C"/>
    <property type="match status" value="1"/>
</dbReference>
<dbReference type="Proteomes" id="UP001230188">
    <property type="component" value="Unassembled WGS sequence"/>
</dbReference>
<keyword evidence="3" id="KW-1185">Reference proteome</keyword>
<dbReference type="PANTHER" id="PTHR31558">
    <property type="entry name" value="CW14 PROTEIN"/>
    <property type="match status" value="1"/>
</dbReference>
<organism evidence="2 3">
    <name type="scientific">Chrysophaeum taylorii</name>
    <dbReference type="NCBI Taxonomy" id="2483200"/>
    <lineage>
        <taxon>Eukaryota</taxon>
        <taxon>Sar</taxon>
        <taxon>Stramenopiles</taxon>
        <taxon>Ochrophyta</taxon>
        <taxon>Pelagophyceae</taxon>
        <taxon>Pelagomonadales</taxon>
        <taxon>Pelagomonadaceae</taxon>
        <taxon>Chrysophaeum</taxon>
    </lineage>
</organism>
<accession>A0AAD7XMN6</accession>
<reference evidence="2" key="1">
    <citation type="submission" date="2023-01" db="EMBL/GenBank/DDBJ databases">
        <title>Metagenome sequencing of chrysophaentin producing Chrysophaeum taylorii.</title>
        <authorList>
            <person name="Davison J."/>
            <person name="Bewley C."/>
        </authorList>
    </citation>
    <scope>NUCLEOTIDE SEQUENCE</scope>
    <source>
        <strain evidence="2">NIES-1699</strain>
    </source>
</reference>
<sequence length="487" mass="53476">MEAPPVSASETEIAFWRESLHNVAGLEAVNGQVEALSSAVESKARNLSRATLSLLAFAKPQRKDEGAERAPLDLAALDYEVLNAEARQTLEAVPEKQWFRTAAHRAAWSACLLAGHGALLVWLLGATAAERLAWPLAIAAPAAWLLATSRGDESNVGTLRRCPVDDLSRFQTLGMLEAAKRRAKRARGDDFPEKLVDAGASMRFSDTPGEPMTWTVAEATSFRLRGPNYLKDKKKQPSPPPLYEPFAVDLLRAATPVFDMPRRVRLPPPRPHETGLPEWLPRVVCQTMFFPGTPPPLVGPAPEVRDAAARPKGYMVVCYWRVSPATVRILSDPKSWPPHLRLWKQYSSRADAMPVLNGCLKGVASVENLHDKTLGLPRLVRQYNAKPVLMAASAIVGERPGVVKISRDADYLEFALDVGTDFAAVSNHALFAMRDTFPKLIIDIGWLVEGRAVDELPEGLLACLRINKVDLNKATDVDDFLAGRPTR</sequence>
<evidence type="ECO:0000313" key="2">
    <source>
        <dbReference type="EMBL" id="KAJ8601530.1"/>
    </source>
</evidence>
<name>A0AAD7XMN6_9STRA</name>
<feature type="domain" description="Protein ENHANCED DISEASE RESISTANCE 2 C-terminal" evidence="1">
    <location>
        <begin position="214"/>
        <end position="470"/>
    </location>
</feature>
<evidence type="ECO:0000313" key="3">
    <source>
        <dbReference type="Proteomes" id="UP001230188"/>
    </source>
</evidence>
<proteinExistence type="predicted"/>